<proteinExistence type="predicted"/>
<dbReference type="AlphaFoldDB" id="A0A3B0N179"/>
<gene>
    <name evidence="1" type="ORF">TAV_000344200</name>
</gene>
<dbReference type="EMBL" id="UIVS01000004">
    <property type="protein sequence ID" value="SVP95282.1"/>
    <property type="molecule type" value="Genomic_DNA"/>
</dbReference>
<name>A0A3B0N179_THEAN</name>
<reference evidence="1" key="1">
    <citation type="submission" date="2018-07" db="EMBL/GenBank/DDBJ databases">
        <authorList>
            <person name="Quirk P.G."/>
            <person name="Krulwich T.A."/>
        </authorList>
    </citation>
    <scope>NUCLEOTIDE SEQUENCE</scope>
    <source>
        <strain evidence="1">Anand</strain>
    </source>
</reference>
<evidence type="ECO:0000313" key="1">
    <source>
        <dbReference type="EMBL" id="SVP95282.1"/>
    </source>
</evidence>
<organism evidence="1">
    <name type="scientific">Theileria annulata</name>
    <dbReference type="NCBI Taxonomy" id="5874"/>
    <lineage>
        <taxon>Eukaryota</taxon>
        <taxon>Sar</taxon>
        <taxon>Alveolata</taxon>
        <taxon>Apicomplexa</taxon>
        <taxon>Aconoidasida</taxon>
        <taxon>Piroplasmida</taxon>
        <taxon>Theileriidae</taxon>
        <taxon>Theileria</taxon>
    </lineage>
</organism>
<sequence>MLYNNKKAFIFSNYNNIKLKEKFKLKSKITEYVKSAVKKLNEFDYKTHNYMSENVTQKNEKYIKLTEDDKKNTMIALIVLEEYIRRRNQWKKH</sequence>
<accession>A0A3B0N179</accession>
<protein>
    <submittedName>
        <fullName evidence="1">Uncharacterized protein</fullName>
    </submittedName>
</protein>